<comment type="caution">
    <text evidence="1">The sequence shown here is derived from an EMBL/GenBank/DDBJ whole genome shotgun (WGS) entry which is preliminary data.</text>
</comment>
<dbReference type="Proteomes" id="UP000248329">
    <property type="component" value="Unassembled WGS sequence"/>
</dbReference>
<evidence type="ECO:0000313" key="2">
    <source>
        <dbReference type="Proteomes" id="UP000248329"/>
    </source>
</evidence>
<protein>
    <submittedName>
        <fullName evidence="1">mRNA 3'-end processing factor</fullName>
    </submittedName>
</protein>
<gene>
    <name evidence="1" type="ORF">C4B59_15290</name>
</gene>
<name>A0AC61KYS4_9EURY</name>
<sequence length="417" mass="46503">MNCSLRFLGGCGEVGRSAVLIDDDILLDYGMKPGESSDSPPSYPLNGIHPRTIIISHGHLDHCGVVPNIMDIHPQVYSTPITKHLTAFLAKDTLSIARRSGQMPLFDSQDIQEFMQSARIIDYRDRFECGEYTAQLYDAGHIPGSASILLESENGIRILYTGDVNHTDTRLLNRACPQPKADVMITESTYFGTDHTPRKELEQEFVDSIRDTLNRGGNAIVPCFAIGRTQEVLMILHKHGLHPYVDGMGVDVLRRFIQYPECLRDSNALQQAFDNATVVKPERRARILKNSLIVTTAGMLNGGPALFYLGKIHDDPESKILLTGYQVEGTNGYHALAHKRLTDRNRVLSLRMTVEQYDFSAHSGDAELKRLVQKFCDQGGEFVFMMHGDRTEEFAAWAGECKIDATAPANGDEFTIE</sequence>
<dbReference type="EMBL" id="PQXF01000061">
    <property type="protein sequence ID" value="PXF57393.1"/>
    <property type="molecule type" value="Genomic_DNA"/>
</dbReference>
<reference evidence="1" key="1">
    <citation type="submission" date="2018-01" db="EMBL/GenBank/DDBJ databases">
        <authorList>
            <person name="Krukenberg V."/>
        </authorList>
    </citation>
    <scope>NUCLEOTIDE SEQUENCE</scope>
    <source>
        <strain evidence="1">E20ANME2</strain>
    </source>
</reference>
<accession>A0AC61KYS4</accession>
<proteinExistence type="predicted"/>
<organism evidence="1 2">
    <name type="scientific">Candidatus Methanogaster sp</name>
    <dbReference type="NCBI Taxonomy" id="3386292"/>
    <lineage>
        <taxon>Archaea</taxon>
        <taxon>Methanobacteriati</taxon>
        <taxon>Methanobacteriota</taxon>
        <taxon>Stenosarchaea group</taxon>
        <taxon>Methanomicrobia</taxon>
        <taxon>Methanosarcinales</taxon>
        <taxon>ANME-2 cluster</taxon>
        <taxon>Candidatus Methanogasteraceae</taxon>
        <taxon>Candidatus Methanogaster</taxon>
    </lineage>
</organism>
<evidence type="ECO:0000313" key="1">
    <source>
        <dbReference type="EMBL" id="PXF57393.1"/>
    </source>
</evidence>